<gene>
    <name evidence="2" type="primary">LOC114326169</name>
</gene>
<reference evidence="2" key="1">
    <citation type="submission" date="2025-08" db="UniProtKB">
        <authorList>
            <consortium name="RefSeq"/>
        </authorList>
    </citation>
    <scope>IDENTIFICATION</scope>
    <source>
        <tissue evidence="2">Whole insect</tissue>
    </source>
</reference>
<sequence>MMTMILEYTNKRAIEFTAAYNSKKETRRCGRFRESHEKVHNLWSNTNQSFTRPIYKASLSRDRFISILKHIRFDNLDTRAERRERDKLAPIREIADLFAQNCRQSYEPSAFGTNDEQLIDFRGRCPFLDGPYVYFSTFWILRATMLSFSGIRKIPNGTAK</sequence>
<organism evidence="2">
    <name type="scientific">Diabrotica virgifera virgifera</name>
    <name type="common">western corn rootworm</name>
    <dbReference type="NCBI Taxonomy" id="50390"/>
    <lineage>
        <taxon>Eukaryota</taxon>
        <taxon>Metazoa</taxon>
        <taxon>Ecdysozoa</taxon>
        <taxon>Arthropoda</taxon>
        <taxon>Hexapoda</taxon>
        <taxon>Insecta</taxon>
        <taxon>Pterygota</taxon>
        <taxon>Neoptera</taxon>
        <taxon>Endopterygota</taxon>
        <taxon>Coleoptera</taxon>
        <taxon>Polyphaga</taxon>
        <taxon>Cucujiformia</taxon>
        <taxon>Chrysomeloidea</taxon>
        <taxon>Chrysomelidae</taxon>
        <taxon>Galerucinae</taxon>
        <taxon>Diabroticina</taxon>
        <taxon>Diabroticites</taxon>
        <taxon>Diabrotica</taxon>
    </lineage>
</organism>
<evidence type="ECO:0000313" key="2">
    <source>
        <dbReference type="RefSeq" id="XP_028130227.1"/>
    </source>
</evidence>
<accession>A0A6P7F5V8</accession>
<dbReference type="InParanoid" id="A0A6P7F5V8"/>
<evidence type="ECO:0000259" key="1">
    <source>
        <dbReference type="Pfam" id="PF13843"/>
    </source>
</evidence>
<feature type="domain" description="PiggyBac transposable element-derived protein" evidence="1">
    <location>
        <begin position="36"/>
        <end position="127"/>
    </location>
</feature>
<protein>
    <submittedName>
        <fullName evidence="2">Uncharacterized protein LOC114326169</fullName>
    </submittedName>
</protein>
<proteinExistence type="predicted"/>
<dbReference type="Pfam" id="PF13843">
    <property type="entry name" value="DDE_Tnp_1_7"/>
    <property type="match status" value="1"/>
</dbReference>
<dbReference type="AlphaFoldDB" id="A0A6P7F5V8"/>
<dbReference type="InterPro" id="IPR029526">
    <property type="entry name" value="PGBD"/>
</dbReference>
<name>A0A6P7F5V8_DIAVI</name>
<dbReference type="RefSeq" id="XP_028130227.1">
    <property type="nucleotide sequence ID" value="XM_028274426.1"/>
</dbReference>
<dbReference type="PANTHER" id="PTHR46599">
    <property type="entry name" value="PIGGYBAC TRANSPOSABLE ELEMENT-DERIVED PROTEIN 4"/>
    <property type="match status" value="1"/>
</dbReference>
<dbReference type="PANTHER" id="PTHR46599:SF6">
    <property type="entry name" value="DUAL SPECIFICITY PHOSPHATASE 26"/>
    <property type="match status" value="1"/>
</dbReference>